<feature type="compositionally biased region" description="Low complexity" evidence="5">
    <location>
        <begin position="16"/>
        <end position="30"/>
    </location>
</feature>
<sequence length="363" mass="41324">MQSPYENLSHKGANGTVSMVEETTSSSVASSREEEKETTRPRLYSIWDPIQTPNTRTLRSNLGDSSTQARMLQCQRQNPLYRALERFASVSSCKFHASASQSIESHRARIARIAKEKNQAGRQRRALEIQQNKPHNVLGHPISDDSKWQNCDLAKVLITPEKLDSAPLLSPDISPDDQLVLPRYQAFGIGEPEEKLLFERLPQVSVQNTLYQSVAQQGKAKSDKYLEADRPGVIFKEMHKAHMLARLTDLRNTNADGLAFENRRRIIAVFSEPGQPNDSGRPEVQANGILLVALFTMKIRNLWQHLSSARKDKGNLRHLQRLVHRRAKMLKYLKRVDYERWRTCLDRLGLEPEAVEGELNVTV</sequence>
<dbReference type="Proteomes" id="UP000076722">
    <property type="component" value="Unassembled WGS sequence"/>
</dbReference>
<evidence type="ECO:0000256" key="3">
    <source>
        <dbReference type="ARBA" id="ARBA00023274"/>
    </source>
</evidence>
<proteinExistence type="inferred from homology"/>
<feature type="coiled-coil region" evidence="4">
    <location>
        <begin position="103"/>
        <end position="130"/>
    </location>
</feature>
<dbReference type="InterPro" id="IPR005290">
    <property type="entry name" value="Ribosomal_uS15_bac-type"/>
</dbReference>
<reference evidence="6 7" key="1">
    <citation type="journal article" date="2016" name="Mol. Biol. Evol.">
        <title>Comparative Genomics of Early-Diverging Mushroom-Forming Fungi Provides Insights into the Origins of Lignocellulose Decay Capabilities.</title>
        <authorList>
            <person name="Nagy L.G."/>
            <person name="Riley R."/>
            <person name="Tritt A."/>
            <person name="Adam C."/>
            <person name="Daum C."/>
            <person name="Floudas D."/>
            <person name="Sun H."/>
            <person name="Yadav J.S."/>
            <person name="Pangilinan J."/>
            <person name="Larsson K.H."/>
            <person name="Matsuura K."/>
            <person name="Barry K."/>
            <person name="Labutti K."/>
            <person name="Kuo R."/>
            <person name="Ohm R.A."/>
            <person name="Bhattacharya S.S."/>
            <person name="Shirouzu T."/>
            <person name="Yoshinaga Y."/>
            <person name="Martin F.M."/>
            <person name="Grigoriev I.V."/>
            <person name="Hibbett D.S."/>
        </authorList>
    </citation>
    <scope>NUCLEOTIDE SEQUENCE [LARGE SCALE GENOMIC DNA]</scope>
    <source>
        <strain evidence="6 7">HHB9708</strain>
    </source>
</reference>
<feature type="region of interest" description="Disordered" evidence="5">
    <location>
        <begin position="1"/>
        <end position="40"/>
    </location>
</feature>
<evidence type="ECO:0000313" key="7">
    <source>
        <dbReference type="Proteomes" id="UP000076722"/>
    </source>
</evidence>
<keyword evidence="2" id="KW-0689">Ribosomal protein</keyword>
<accession>A0A164U9N5</accession>
<dbReference type="Gene3D" id="1.10.287.10">
    <property type="entry name" value="S15/NS1, RNA-binding"/>
    <property type="match status" value="1"/>
</dbReference>
<dbReference type="GO" id="GO:0006412">
    <property type="term" value="P:translation"/>
    <property type="evidence" value="ECO:0007669"/>
    <property type="project" value="InterPro"/>
</dbReference>
<keyword evidence="7" id="KW-1185">Reference proteome</keyword>
<dbReference type="InterPro" id="IPR000589">
    <property type="entry name" value="Ribosomal_uS15"/>
</dbReference>
<dbReference type="STRING" id="1314777.A0A164U9N5"/>
<feature type="compositionally biased region" description="Basic and acidic residues" evidence="5">
    <location>
        <begin position="31"/>
        <end position="40"/>
    </location>
</feature>
<dbReference type="GO" id="GO:0003735">
    <property type="term" value="F:structural constituent of ribosome"/>
    <property type="evidence" value="ECO:0007669"/>
    <property type="project" value="InterPro"/>
</dbReference>
<dbReference type="PROSITE" id="PS00362">
    <property type="entry name" value="RIBOSOMAL_S15"/>
    <property type="match status" value="1"/>
</dbReference>
<evidence type="ECO:0000313" key="6">
    <source>
        <dbReference type="EMBL" id="KZS93038.1"/>
    </source>
</evidence>
<evidence type="ECO:0000256" key="4">
    <source>
        <dbReference type="SAM" id="Coils"/>
    </source>
</evidence>
<dbReference type="PANTHER" id="PTHR23321:SF26">
    <property type="entry name" value="SMALL RIBOSOMAL SUBUNIT PROTEIN US15M"/>
    <property type="match status" value="1"/>
</dbReference>
<dbReference type="AlphaFoldDB" id="A0A164U9N5"/>
<dbReference type="GO" id="GO:0022627">
    <property type="term" value="C:cytosolic small ribosomal subunit"/>
    <property type="evidence" value="ECO:0007669"/>
    <property type="project" value="TreeGrafter"/>
</dbReference>
<dbReference type="OrthoDB" id="441444at2759"/>
<evidence type="ECO:0008006" key="8">
    <source>
        <dbReference type="Google" id="ProtNLM"/>
    </source>
</evidence>
<dbReference type="CDD" id="cd00353">
    <property type="entry name" value="Ribosomal_S15p_S13e"/>
    <property type="match status" value="1"/>
</dbReference>
<dbReference type="InterPro" id="IPR009068">
    <property type="entry name" value="uS15_NS1_RNA-bd_sf"/>
</dbReference>
<keyword evidence="4" id="KW-0175">Coiled coil</keyword>
<dbReference type="Pfam" id="PF00312">
    <property type="entry name" value="Ribosomal_S15"/>
    <property type="match status" value="1"/>
</dbReference>
<dbReference type="SUPFAM" id="SSF47060">
    <property type="entry name" value="S15/NS1 RNA-binding domain"/>
    <property type="match status" value="1"/>
</dbReference>
<organism evidence="6 7">
    <name type="scientific">Sistotremastrum niveocremeum HHB9708</name>
    <dbReference type="NCBI Taxonomy" id="1314777"/>
    <lineage>
        <taxon>Eukaryota</taxon>
        <taxon>Fungi</taxon>
        <taxon>Dikarya</taxon>
        <taxon>Basidiomycota</taxon>
        <taxon>Agaricomycotina</taxon>
        <taxon>Agaricomycetes</taxon>
        <taxon>Sistotremastrales</taxon>
        <taxon>Sistotremastraceae</taxon>
        <taxon>Sertulicium</taxon>
        <taxon>Sertulicium niveocremeum</taxon>
    </lineage>
</organism>
<name>A0A164U9N5_9AGAM</name>
<dbReference type="SMART" id="SM01387">
    <property type="entry name" value="Ribosomal_S15"/>
    <property type="match status" value="1"/>
</dbReference>
<evidence type="ECO:0000256" key="5">
    <source>
        <dbReference type="SAM" id="MobiDB-lite"/>
    </source>
</evidence>
<keyword evidence="3" id="KW-0687">Ribonucleoprotein</keyword>
<evidence type="ECO:0000256" key="2">
    <source>
        <dbReference type="ARBA" id="ARBA00022980"/>
    </source>
</evidence>
<gene>
    <name evidence="6" type="ORF">SISNIDRAFT_508700</name>
</gene>
<evidence type="ECO:0000256" key="1">
    <source>
        <dbReference type="ARBA" id="ARBA00008434"/>
    </source>
</evidence>
<dbReference type="EMBL" id="KV419408">
    <property type="protein sequence ID" value="KZS93038.1"/>
    <property type="molecule type" value="Genomic_DNA"/>
</dbReference>
<comment type="similarity">
    <text evidence="1">Belongs to the universal ribosomal protein uS15 family.</text>
</comment>
<protein>
    <recommendedName>
        <fullName evidence="8">S15/NS1 RNA-binding domain-containing protein</fullName>
    </recommendedName>
</protein>
<dbReference type="PANTHER" id="PTHR23321">
    <property type="entry name" value="RIBOSOMAL PROTEIN S15, BACTERIAL AND ORGANELLAR"/>
    <property type="match status" value="1"/>
</dbReference>